<organism evidence="1">
    <name type="scientific">Arion vulgaris</name>
    <dbReference type="NCBI Taxonomy" id="1028688"/>
    <lineage>
        <taxon>Eukaryota</taxon>
        <taxon>Metazoa</taxon>
        <taxon>Spiralia</taxon>
        <taxon>Lophotrochozoa</taxon>
        <taxon>Mollusca</taxon>
        <taxon>Gastropoda</taxon>
        <taxon>Heterobranchia</taxon>
        <taxon>Euthyneura</taxon>
        <taxon>Panpulmonata</taxon>
        <taxon>Eupulmonata</taxon>
        <taxon>Stylommatophora</taxon>
        <taxon>Helicina</taxon>
        <taxon>Arionoidea</taxon>
        <taxon>Arionidae</taxon>
        <taxon>Arion</taxon>
    </lineage>
</organism>
<accession>A0A0B6YZ91</accession>
<gene>
    <name evidence="1" type="primary">ORF40452</name>
</gene>
<sequence>LQQQAHSSPSSTSATTMDGIPSVFTADLNAMYGHIDNVSQSHLSAEQNSGLNLNHIMGLETFSASAAKTVIRHIPSSSQPITSNAGTVNQNLYAGAAHIGYPSEMVGMSSVIQI</sequence>
<protein>
    <submittedName>
        <fullName evidence="1">Uncharacterized protein</fullName>
    </submittedName>
</protein>
<feature type="non-terminal residue" evidence="1">
    <location>
        <position position="1"/>
    </location>
</feature>
<proteinExistence type="predicted"/>
<evidence type="ECO:0000313" key="1">
    <source>
        <dbReference type="EMBL" id="CEK60815.1"/>
    </source>
</evidence>
<reference evidence="1" key="1">
    <citation type="submission" date="2014-12" db="EMBL/GenBank/DDBJ databases">
        <title>Insight into the proteome of Arion vulgaris.</title>
        <authorList>
            <person name="Aradska J."/>
            <person name="Bulat T."/>
            <person name="Smidak R."/>
            <person name="Sarate P."/>
            <person name="Gangsoo J."/>
            <person name="Sialana F."/>
            <person name="Bilban M."/>
            <person name="Lubec G."/>
        </authorList>
    </citation>
    <scope>NUCLEOTIDE SEQUENCE</scope>
    <source>
        <tissue evidence="1">Skin</tissue>
    </source>
</reference>
<dbReference type="EMBL" id="HACG01013950">
    <property type="protein sequence ID" value="CEK60815.1"/>
    <property type="molecule type" value="Transcribed_RNA"/>
</dbReference>
<name>A0A0B6YZ91_9EUPU</name>
<dbReference type="AlphaFoldDB" id="A0A0B6YZ91"/>
<feature type="non-terminal residue" evidence="1">
    <location>
        <position position="114"/>
    </location>
</feature>